<evidence type="ECO:0000313" key="2">
    <source>
        <dbReference type="WBParaSite" id="PS1159_v2.g16806.t1"/>
    </source>
</evidence>
<proteinExistence type="predicted"/>
<accession>A0AC35FF68</accession>
<reference evidence="2" key="1">
    <citation type="submission" date="2022-11" db="UniProtKB">
        <authorList>
            <consortium name="WormBaseParasite"/>
        </authorList>
    </citation>
    <scope>IDENTIFICATION</scope>
</reference>
<dbReference type="WBParaSite" id="PS1159_v2.g16806.t1">
    <property type="protein sequence ID" value="PS1159_v2.g16806.t1"/>
    <property type="gene ID" value="PS1159_v2.g16806"/>
</dbReference>
<organism evidence="1 2">
    <name type="scientific">Panagrolaimus sp. PS1159</name>
    <dbReference type="NCBI Taxonomy" id="55785"/>
    <lineage>
        <taxon>Eukaryota</taxon>
        <taxon>Metazoa</taxon>
        <taxon>Ecdysozoa</taxon>
        <taxon>Nematoda</taxon>
        <taxon>Chromadorea</taxon>
        <taxon>Rhabditida</taxon>
        <taxon>Tylenchina</taxon>
        <taxon>Panagrolaimomorpha</taxon>
        <taxon>Panagrolaimoidea</taxon>
        <taxon>Panagrolaimidae</taxon>
        <taxon>Panagrolaimus</taxon>
    </lineage>
</organism>
<dbReference type="Proteomes" id="UP000887580">
    <property type="component" value="Unplaced"/>
</dbReference>
<protein>
    <submittedName>
        <fullName evidence="2">Uncharacterized protein</fullName>
    </submittedName>
</protein>
<name>A0AC35FF68_9BILA</name>
<evidence type="ECO:0000313" key="1">
    <source>
        <dbReference type="Proteomes" id="UP000887580"/>
    </source>
</evidence>
<sequence length="508" mass="59869">MDASSKFKNKNIYEIYEQLAESNGDIKDTVLKLGPNFFDGLRIRTSAFLHTVENDKDKDMAFEMEKCFNTFWQKLQNILLPKNDKTMFEIRKLEKEFKQFHDNIKASDFNKEWDSKDFLNYDQVIKNITEKSKIHIGACLEINTTSEDKNIKDFNQDPIKTFGIMNETYFDVDVDKKTATIVKETVATNFSSRNENYCSKKIKFESCPNWNFLLPLIEFRKDLSKLWKVFRQTQKNNAVLITNFECLINLSKTRYSDFIPMILKKESKCFVLKFISEKDFVDEVLSTEYFDDFIAYLDDLKKRGTEKEEDISTIDNFLAHLSFIKKRLRVRPFDFKEWEHVYCHLKNKITDNGILSKFIEPLQLIFCYYVKIHTVYEQERCYQCLSYQTTTKPVLNIFYTKNILDTRATNPIKRSSSESVPESAPELYLASYFGKAMPLEKFFQNYKNIGEIIGAGKEDAFGPTKDNFKVEDIEKNLHDIIEEFGNDDDVKLKLTRNVDGTFNYSIKY</sequence>